<organism evidence="7 8">
    <name type="scientific">Aspergillus bertholletiae</name>
    <dbReference type="NCBI Taxonomy" id="1226010"/>
    <lineage>
        <taxon>Eukaryota</taxon>
        <taxon>Fungi</taxon>
        <taxon>Dikarya</taxon>
        <taxon>Ascomycota</taxon>
        <taxon>Pezizomycotina</taxon>
        <taxon>Eurotiomycetes</taxon>
        <taxon>Eurotiomycetidae</taxon>
        <taxon>Eurotiales</taxon>
        <taxon>Aspergillaceae</taxon>
        <taxon>Aspergillus</taxon>
        <taxon>Aspergillus subgen. Circumdati</taxon>
    </lineage>
</organism>
<comment type="similarity">
    <text evidence="2">Belongs to the oxygen-dependent FAD-linked oxidoreductase family.</text>
</comment>
<evidence type="ECO:0000256" key="2">
    <source>
        <dbReference type="ARBA" id="ARBA00005466"/>
    </source>
</evidence>
<dbReference type="GO" id="GO:0050660">
    <property type="term" value="F:flavin adenine dinucleotide binding"/>
    <property type="evidence" value="ECO:0007669"/>
    <property type="project" value="InterPro"/>
</dbReference>
<keyword evidence="4" id="KW-0274">FAD</keyword>
<evidence type="ECO:0000256" key="4">
    <source>
        <dbReference type="ARBA" id="ARBA00022827"/>
    </source>
</evidence>
<evidence type="ECO:0000259" key="6">
    <source>
        <dbReference type="Pfam" id="PF01565"/>
    </source>
</evidence>
<dbReference type="InterPro" id="IPR050416">
    <property type="entry name" value="FAD-linked_Oxidoreductase"/>
</dbReference>
<dbReference type="InterPro" id="IPR036318">
    <property type="entry name" value="FAD-bd_PCMH-like_sf"/>
</dbReference>
<dbReference type="PANTHER" id="PTHR42973">
    <property type="entry name" value="BINDING OXIDOREDUCTASE, PUTATIVE (AFU_ORTHOLOGUE AFUA_1G17690)-RELATED"/>
    <property type="match status" value="1"/>
</dbReference>
<dbReference type="EMBL" id="ML736366">
    <property type="protein sequence ID" value="KAE8372282.1"/>
    <property type="molecule type" value="Genomic_DNA"/>
</dbReference>
<sequence>MANEQVSSGNVQDVLAILEPLIVQLDPADVFTPTSSLDFNVRGQCFRSPSFRDVLVRLLKFKSFEYDSDKKLATVGVGATWVEVAQVCEMLIYSLVVLPVARTPSVGVGGSIIHGGYSWMTGELGCISDSINFVNAEVVKYDGTVVMAADGLDLLWALRGSGGSFSSHRSSSPLLTDIWSGMILVPRHDLHAIARQIVRFISTPQHPRVNFLMYSVQRQLLHAILDESDLHSVNGDMIALHVYDACGESHGRAAFAWALEIPGAIDRTIVADTKGIVDMQQNVTSLRGTFKSFDAIPMATAQVDEETILRAMEWQDKIKAIDKDIHGRTMVLFEFLVLAEVAWPRRLDDKHYILIITGCPADETAEQERTALKIAVNAPGEVFGEFEHYSILPAGISEFHDPKKAYGTHWERLVKLRKKYDPELKFKAIINP</sequence>
<comment type="cofactor">
    <cofactor evidence="1">
        <name>FAD</name>
        <dbReference type="ChEBI" id="CHEBI:57692"/>
    </cofactor>
</comment>
<dbReference type="Gene3D" id="3.30.465.10">
    <property type="match status" value="1"/>
</dbReference>
<dbReference type="Proteomes" id="UP000326198">
    <property type="component" value="Unassembled WGS sequence"/>
</dbReference>
<evidence type="ECO:0000256" key="1">
    <source>
        <dbReference type="ARBA" id="ARBA00001974"/>
    </source>
</evidence>
<evidence type="ECO:0000256" key="3">
    <source>
        <dbReference type="ARBA" id="ARBA00022630"/>
    </source>
</evidence>
<protein>
    <recommendedName>
        <fullName evidence="6">FAD linked oxidase N-terminal domain-containing protein</fullName>
    </recommendedName>
</protein>
<dbReference type="OrthoDB" id="415825at2759"/>
<dbReference type="AlphaFoldDB" id="A0A5N7AR00"/>
<name>A0A5N7AR00_9EURO</name>
<keyword evidence="3" id="KW-0285">Flavoprotein</keyword>
<dbReference type="PANTHER" id="PTHR42973:SF39">
    <property type="entry name" value="FAD-BINDING PCMH-TYPE DOMAIN-CONTAINING PROTEIN"/>
    <property type="match status" value="1"/>
</dbReference>
<proteinExistence type="inferred from homology"/>
<accession>A0A5N7AR00</accession>
<keyword evidence="8" id="KW-1185">Reference proteome</keyword>
<keyword evidence="5" id="KW-0560">Oxidoreductase</keyword>
<gene>
    <name evidence="7" type="ORF">BDV26DRAFT_286079</name>
</gene>
<dbReference type="GO" id="GO:0016491">
    <property type="term" value="F:oxidoreductase activity"/>
    <property type="evidence" value="ECO:0007669"/>
    <property type="project" value="UniProtKB-KW"/>
</dbReference>
<feature type="domain" description="FAD linked oxidase N-terminal" evidence="6">
    <location>
        <begin position="50"/>
        <end position="146"/>
    </location>
</feature>
<dbReference type="Pfam" id="PF01565">
    <property type="entry name" value="FAD_binding_4"/>
    <property type="match status" value="1"/>
</dbReference>
<evidence type="ECO:0000313" key="8">
    <source>
        <dbReference type="Proteomes" id="UP000326198"/>
    </source>
</evidence>
<evidence type="ECO:0000313" key="7">
    <source>
        <dbReference type="EMBL" id="KAE8372282.1"/>
    </source>
</evidence>
<reference evidence="7 8" key="1">
    <citation type="submission" date="2019-04" db="EMBL/GenBank/DDBJ databases">
        <title>Friends and foes A comparative genomics studyof 23 Aspergillus species from section Flavi.</title>
        <authorList>
            <consortium name="DOE Joint Genome Institute"/>
            <person name="Kjaerbolling I."/>
            <person name="Vesth T."/>
            <person name="Frisvad J.C."/>
            <person name="Nybo J.L."/>
            <person name="Theobald S."/>
            <person name="Kildgaard S."/>
            <person name="Isbrandt T."/>
            <person name="Kuo A."/>
            <person name="Sato A."/>
            <person name="Lyhne E.K."/>
            <person name="Kogle M.E."/>
            <person name="Wiebenga A."/>
            <person name="Kun R.S."/>
            <person name="Lubbers R.J."/>
            <person name="Makela M.R."/>
            <person name="Barry K."/>
            <person name="Chovatia M."/>
            <person name="Clum A."/>
            <person name="Daum C."/>
            <person name="Haridas S."/>
            <person name="He G."/>
            <person name="LaButti K."/>
            <person name="Lipzen A."/>
            <person name="Mondo S."/>
            <person name="Riley R."/>
            <person name="Salamov A."/>
            <person name="Simmons B.A."/>
            <person name="Magnuson J.K."/>
            <person name="Henrissat B."/>
            <person name="Mortensen U.H."/>
            <person name="Larsen T.O."/>
            <person name="Devries R.P."/>
            <person name="Grigoriev I.V."/>
            <person name="Machida M."/>
            <person name="Baker S.E."/>
            <person name="Andersen M.R."/>
        </authorList>
    </citation>
    <scope>NUCLEOTIDE SEQUENCE [LARGE SCALE GENOMIC DNA]</scope>
    <source>
        <strain evidence="7 8">IBT 29228</strain>
    </source>
</reference>
<dbReference type="InterPro" id="IPR006094">
    <property type="entry name" value="Oxid_FAD_bind_N"/>
</dbReference>
<evidence type="ECO:0000256" key="5">
    <source>
        <dbReference type="ARBA" id="ARBA00023002"/>
    </source>
</evidence>
<dbReference type="SUPFAM" id="SSF56176">
    <property type="entry name" value="FAD-binding/transporter-associated domain-like"/>
    <property type="match status" value="1"/>
</dbReference>
<dbReference type="InterPro" id="IPR016169">
    <property type="entry name" value="FAD-bd_PCMH_sub2"/>
</dbReference>